<name>A0A4U8UZE9_STECR</name>
<proteinExistence type="predicted"/>
<accession>A0A4U8UZE9</accession>
<evidence type="ECO:0000313" key="2">
    <source>
        <dbReference type="Proteomes" id="UP000298663"/>
    </source>
</evidence>
<dbReference type="AlphaFoldDB" id="A0A4U8UZE9"/>
<reference evidence="1 2" key="2">
    <citation type="journal article" date="2019" name="G3 (Bethesda)">
        <title>Hybrid Assembly of the Genome of the Entomopathogenic Nematode Steinernema carpocapsae Identifies the X-Chromosome.</title>
        <authorList>
            <person name="Serra L."/>
            <person name="Macchietto M."/>
            <person name="Macias-Munoz A."/>
            <person name="McGill C.J."/>
            <person name="Rodriguez I.M."/>
            <person name="Rodriguez B."/>
            <person name="Murad R."/>
            <person name="Mortazavi A."/>
        </authorList>
    </citation>
    <scope>NUCLEOTIDE SEQUENCE [LARGE SCALE GENOMIC DNA]</scope>
    <source>
        <strain evidence="1 2">ALL</strain>
    </source>
</reference>
<protein>
    <submittedName>
        <fullName evidence="1">Uncharacterized protein</fullName>
    </submittedName>
</protein>
<dbReference type="Proteomes" id="UP000298663">
    <property type="component" value="Unassembled WGS sequence"/>
</dbReference>
<keyword evidence="2" id="KW-1185">Reference proteome</keyword>
<comment type="caution">
    <text evidence="1">The sequence shown here is derived from an EMBL/GenBank/DDBJ whole genome shotgun (WGS) entry which is preliminary data.</text>
</comment>
<gene>
    <name evidence="1" type="ORF">L596_005230</name>
</gene>
<organism evidence="1 2">
    <name type="scientific">Steinernema carpocapsae</name>
    <name type="common">Entomopathogenic nematode</name>
    <dbReference type="NCBI Taxonomy" id="34508"/>
    <lineage>
        <taxon>Eukaryota</taxon>
        <taxon>Metazoa</taxon>
        <taxon>Ecdysozoa</taxon>
        <taxon>Nematoda</taxon>
        <taxon>Chromadorea</taxon>
        <taxon>Rhabditida</taxon>
        <taxon>Tylenchina</taxon>
        <taxon>Panagrolaimomorpha</taxon>
        <taxon>Strongyloidoidea</taxon>
        <taxon>Steinernematidae</taxon>
        <taxon>Steinernema</taxon>
    </lineage>
</organism>
<reference evidence="1 2" key="1">
    <citation type="journal article" date="2015" name="Genome Biol.">
        <title>Comparative genomics of Steinernema reveals deeply conserved gene regulatory networks.</title>
        <authorList>
            <person name="Dillman A.R."/>
            <person name="Macchietto M."/>
            <person name="Porter C.F."/>
            <person name="Rogers A."/>
            <person name="Williams B."/>
            <person name="Antoshechkin I."/>
            <person name="Lee M.M."/>
            <person name="Goodwin Z."/>
            <person name="Lu X."/>
            <person name="Lewis E.E."/>
            <person name="Goodrich-Blair H."/>
            <person name="Stock S.P."/>
            <person name="Adams B.J."/>
            <person name="Sternberg P.W."/>
            <person name="Mortazavi A."/>
        </authorList>
    </citation>
    <scope>NUCLEOTIDE SEQUENCE [LARGE SCALE GENOMIC DNA]</scope>
    <source>
        <strain evidence="1 2">ALL</strain>
    </source>
</reference>
<dbReference type="EMBL" id="AZBU02000001">
    <property type="protein sequence ID" value="TMS38524.1"/>
    <property type="molecule type" value="Genomic_DNA"/>
</dbReference>
<evidence type="ECO:0000313" key="1">
    <source>
        <dbReference type="EMBL" id="TMS38524.1"/>
    </source>
</evidence>
<sequence>MARIISSEEVIGPGADATFVLTCCVTVQSPMGEGAPVPESAPELGLLPRRRADVLASRKCIKVSARRKNDC</sequence>